<dbReference type="Proteomes" id="UP000827092">
    <property type="component" value="Unassembled WGS sequence"/>
</dbReference>
<evidence type="ECO:0008006" key="4">
    <source>
        <dbReference type="Google" id="ProtNLM"/>
    </source>
</evidence>
<keyword evidence="3" id="KW-1185">Reference proteome</keyword>
<accession>A0AAV6TL43</accession>
<keyword evidence="1" id="KW-0175">Coiled coil</keyword>
<evidence type="ECO:0000313" key="3">
    <source>
        <dbReference type="Proteomes" id="UP000827092"/>
    </source>
</evidence>
<evidence type="ECO:0000256" key="1">
    <source>
        <dbReference type="SAM" id="Coils"/>
    </source>
</evidence>
<comment type="caution">
    <text evidence="2">The sequence shown here is derived from an EMBL/GenBank/DDBJ whole genome shotgun (WGS) entry which is preliminary data.</text>
</comment>
<name>A0AAV6TL43_9ARAC</name>
<sequence>MSPEYKLKRLLARNCNVSIPCELCPKGSQPILFKHLRTHVSTTHGIRCHRECQYCFGYQKWQKGDVKFNVKVHEHRLQCATSLLKCYNPKSQVVCEKSQPILSEEHMEEETSEETEYSKMIALGQKRMKQLQNLWCDMKKQFDSSYQRRAEASQEQEAQLRKQMNQLREQLNARQEQEAQLQKQMNGLRDQLNASQQWGAQLQDQLNTSQQWRVQLQDQLNTTQQWGAELQETLNLERDLNQTMKEDLKKEKRLKSIDAVITKVTNRKLEDSQRDVEMQELRNQLEAARKGWQTTQAELENRNRQLLKLEQRNILEKSAWK</sequence>
<reference evidence="2 3" key="1">
    <citation type="journal article" date="2022" name="Nat. Ecol. Evol.">
        <title>A masculinizing supergene underlies an exaggerated male reproductive morph in a spider.</title>
        <authorList>
            <person name="Hendrickx F."/>
            <person name="De Corte Z."/>
            <person name="Sonet G."/>
            <person name="Van Belleghem S.M."/>
            <person name="Kostlbacher S."/>
            <person name="Vangestel C."/>
        </authorList>
    </citation>
    <scope>NUCLEOTIDE SEQUENCE [LARGE SCALE GENOMIC DNA]</scope>
    <source>
        <strain evidence="2">W744_W776</strain>
    </source>
</reference>
<protein>
    <recommendedName>
        <fullName evidence="4">C2H2-type domain-containing protein</fullName>
    </recommendedName>
</protein>
<organism evidence="2 3">
    <name type="scientific">Oedothorax gibbosus</name>
    <dbReference type="NCBI Taxonomy" id="931172"/>
    <lineage>
        <taxon>Eukaryota</taxon>
        <taxon>Metazoa</taxon>
        <taxon>Ecdysozoa</taxon>
        <taxon>Arthropoda</taxon>
        <taxon>Chelicerata</taxon>
        <taxon>Arachnida</taxon>
        <taxon>Araneae</taxon>
        <taxon>Araneomorphae</taxon>
        <taxon>Entelegynae</taxon>
        <taxon>Araneoidea</taxon>
        <taxon>Linyphiidae</taxon>
        <taxon>Erigoninae</taxon>
        <taxon>Oedothorax</taxon>
    </lineage>
</organism>
<dbReference type="EMBL" id="JAFNEN010002652">
    <property type="protein sequence ID" value="KAG8172492.1"/>
    <property type="molecule type" value="Genomic_DNA"/>
</dbReference>
<proteinExistence type="predicted"/>
<gene>
    <name evidence="2" type="ORF">JTE90_017573</name>
</gene>
<feature type="coiled-coil region" evidence="1">
    <location>
        <begin position="150"/>
        <end position="191"/>
    </location>
</feature>
<evidence type="ECO:0000313" key="2">
    <source>
        <dbReference type="EMBL" id="KAG8172492.1"/>
    </source>
</evidence>
<dbReference type="AlphaFoldDB" id="A0AAV6TL43"/>